<gene>
    <name evidence="3" type="ORF">EG327_001968</name>
    <name evidence="2" type="ORF">EG328_000773</name>
</gene>
<dbReference type="AlphaFoldDB" id="A0A8H3UZY4"/>
<dbReference type="Proteomes" id="UP000447873">
    <property type="component" value="Unassembled WGS sequence"/>
</dbReference>
<keyword evidence="5" id="KW-1185">Reference proteome</keyword>
<reference evidence="2 4" key="1">
    <citation type="submission" date="2018-12" db="EMBL/GenBank/DDBJ databases">
        <title>Venturia inaequalis Genome Resource.</title>
        <authorList>
            <person name="Lichtner F.J."/>
        </authorList>
    </citation>
    <scope>NUCLEOTIDE SEQUENCE [LARGE SCALE GENOMIC DNA]</scope>
    <source>
        <strain evidence="2 4">120213</strain>
        <strain evidence="3 5">DMI_063113</strain>
    </source>
</reference>
<feature type="region of interest" description="Disordered" evidence="1">
    <location>
        <begin position="1"/>
        <end position="30"/>
    </location>
</feature>
<protein>
    <submittedName>
        <fullName evidence="2">Uncharacterized protein</fullName>
    </submittedName>
</protein>
<sequence>MVLMYKANSHSSLEYDSPNGNRQLTPPDSPLPSIHAVLGSSQTHTRKMALDFIAPSNDSSNDRPTLPGLDCLSAAAALHRGSRPSTPMGLPVMTPHYSPPEPRVLQMETPYRTPENYDYRSPLNYPSPPEQHDYRISNLPSPAWSSSNSDHSDSQIYHIDPPFPHQSMLPPPVHTNTLPLFESRSRAMTYQHSPSHISINKLHRRSIQHHAENKLYTTSGSMSNNNQPAARKERFTYDDEERYAIILLRGLKTLKYDDVLIRFHYLFPPGRLRRCRSSGDLKGLPKQYPPRNVQGLQCRWYRIRDEENLPKLRNEGRGGDRPRVEDVLDLMKVERELGAGFADKVHAIAEMPNEAIPRNLRRSF</sequence>
<evidence type="ECO:0000256" key="1">
    <source>
        <dbReference type="SAM" id="MobiDB-lite"/>
    </source>
</evidence>
<evidence type="ECO:0000313" key="2">
    <source>
        <dbReference type="EMBL" id="KAE9979606.1"/>
    </source>
</evidence>
<name>A0A8H3UZY4_VENIN</name>
<proteinExistence type="predicted"/>
<organism evidence="2 4">
    <name type="scientific">Venturia inaequalis</name>
    <name type="common">Apple scab fungus</name>
    <dbReference type="NCBI Taxonomy" id="5025"/>
    <lineage>
        <taxon>Eukaryota</taxon>
        <taxon>Fungi</taxon>
        <taxon>Dikarya</taxon>
        <taxon>Ascomycota</taxon>
        <taxon>Pezizomycotina</taxon>
        <taxon>Dothideomycetes</taxon>
        <taxon>Pleosporomycetidae</taxon>
        <taxon>Venturiales</taxon>
        <taxon>Venturiaceae</taxon>
        <taxon>Venturia</taxon>
    </lineage>
</organism>
<feature type="compositionally biased region" description="Polar residues" evidence="1">
    <location>
        <begin position="8"/>
        <end position="26"/>
    </location>
</feature>
<dbReference type="Proteomes" id="UP000490939">
    <property type="component" value="Unassembled WGS sequence"/>
</dbReference>
<accession>A0A8H3UZY4</accession>
<evidence type="ECO:0000313" key="4">
    <source>
        <dbReference type="Proteomes" id="UP000447873"/>
    </source>
</evidence>
<dbReference type="EMBL" id="WNWR01000158">
    <property type="protein sequence ID" value="KAE9990000.1"/>
    <property type="molecule type" value="Genomic_DNA"/>
</dbReference>
<comment type="caution">
    <text evidence="2">The sequence shown here is derived from an EMBL/GenBank/DDBJ whole genome shotgun (WGS) entry which is preliminary data.</text>
</comment>
<evidence type="ECO:0000313" key="3">
    <source>
        <dbReference type="EMBL" id="KAE9990000.1"/>
    </source>
</evidence>
<evidence type="ECO:0000313" key="5">
    <source>
        <dbReference type="Proteomes" id="UP000490939"/>
    </source>
</evidence>
<dbReference type="EMBL" id="WNWS01000115">
    <property type="protein sequence ID" value="KAE9979606.1"/>
    <property type="molecule type" value="Genomic_DNA"/>
</dbReference>
<dbReference type="OrthoDB" id="3884229at2759"/>